<organism evidence="3 4">
    <name type="scientific">Mortierella isabellina</name>
    <name type="common">Filamentous fungus</name>
    <name type="synonym">Umbelopsis isabellina</name>
    <dbReference type="NCBI Taxonomy" id="91625"/>
    <lineage>
        <taxon>Eukaryota</taxon>
        <taxon>Fungi</taxon>
        <taxon>Fungi incertae sedis</taxon>
        <taxon>Mucoromycota</taxon>
        <taxon>Mucoromycotina</taxon>
        <taxon>Umbelopsidomycetes</taxon>
        <taxon>Umbelopsidales</taxon>
        <taxon>Umbelopsidaceae</taxon>
        <taxon>Umbelopsis</taxon>
    </lineage>
</organism>
<gene>
    <name evidence="3" type="ORF">INT43_006975</name>
</gene>
<dbReference type="Pfam" id="PF12449">
    <property type="entry name" value="DUF3684"/>
    <property type="match status" value="1"/>
</dbReference>
<evidence type="ECO:0000313" key="4">
    <source>
        <dbReference type="Proteomes" id="UP000654370"/>
    </source>
</evidence>
<feature type="domain" description="Sacsin/Nov" evidence="2">
    <location>
        <begin position="64"/>
        <end position="179"/>
    </location>
</feature>
<dbReference type="NCBIfam" id="NF047352">
    <property type="entry name" value="P_loop_sacsin"/>
    <property type="match status" value="1"/>
</dbReference>
<evidence type="ECO:0000313" key="3">
    <source>
        <dbReference type="EMBL" id="KAG2182049.1"/>
    </source>
</evidence>
<comment type="caution">
    <text evidence="3">The sequence shown here is derived from an EMBL/GenBank/DDBJ whole genome shotgun (WGS) entry which is preliminary data.</text>
</comment>
<dbReference type="InterPro" id="IPR022155">
    <property type="entry name" value="DUF3684"/>
</dbReference>
<feature type="compositionally biased region" description="Basic and acidic residues" evidence="1">
    <location>
        <begin position="1430"/>
        <end position="1450"/>
    </location>
</feature>
<evidence type="ECO:0000259" key="2">
    <source>
        <dbReference type="Pfam" id="PF25794"/>
    </source>
</evidence>
<dbReference type="InterPro" id="IPR058210">
    <property type="entry name" value="SACS/Nov_dom"/>
</dbReference>
<feature type="region of interest" description="Disordered" evidence="1">
    <location>
        <begin position="1"/>
        <end position="24"/>
    </location>
</feature>
<protein>
    <recommendedName>
        <fullName evidence="2">Sacsin/Nov domain-containing protein</fullName>
    </recommendedName>
</protein>
<dbReference type="OrthoDB" id="10031156at2759"/>
<dbReference type="Gene3D" id="3.30.565.10">
    <property type="entry name" value="Histidine kinase-like ATPase, C-terminal domain"/>
    <property type="match status" value="1"/>
</dbReference>
<name>A0A8H7UKB5_MORIS</name>
<dbReference type="Pfam" id="PF25794">
    <property type="entry name" value="SACS"/>
    <property type="match status" value="1"/>
</dbReference>
<dbReference type="PANTHER" id="PTHR47839:SF1">
    <property type="entry name" value="DOMAIN PROTEIN, PUTATIVE (AFU_ORTHOLOGUE AFUA_6G04830)-RELATED"/>
    <property type="match status" value="1"/>
</dbReference>
<feature type="region of interest" description="Disordered" evidence="1">
    <location>
        <begin position="1405"/>
        <end position="1450"/>
    </location>
</feature>
<dbReference type="Proteomes" id="UP000654370">
    <property type="component" value="Unassembled WGS sequence"/>
</dbReference>
<dbReference type="PANTHER" id="PTHR47839">
    <property type="entry name" value="DOMAIN PROTEIN, PUTATIVE (AFU_ORTHOLOGUE AFUA_6G04830)-RELATED"/>
    <property type="match status" value="1"/>
</dbReference>
<sequence>MVLSSKSSHWVKAVKGSKEAHSSPVTLSRTNMVQMEQSKKLDQLRDHIMSAQGPEEKVEVNQRHLIDKILARYSAEHVVYRELMQNADDASAQAVEIIFSTDSAESEEPNLKEKSTRLIIKNNGIPFRPEDWARLKSIAEGNPVNQRMIDEQKIGAFGVGFYSLFSICESPFVASGENCMGFYFKGDQLYTRRGKLEGDDASAWTSILMDMREPIDIPEMTEFGQFLSCSLGFTANLREITVYVDKHKVFHILKKTDESRPMLIDSNKFFATSVPDISRDLEREMERSTKKKPPKQTKFQLVFTGREELDASENTNVVFKDLVPYPEQGRIFIGFPTHQTTGCCSHMAARFIPTVERESIDFADPYIGKWNRELLAMGGLLCRIIYDDEMHQIQKIYAELVETDDLVDIEELSLEDGSDGQHLTPRTWLRRRAYHALQAFTFKTSTPSHIVGNNQEHFFYEMAKTDMEVMTSQGIRSLTITRSISPSVPGTQVSDLVTKFIKTIPLVLIPQEGELGATFKKLVSTKRLKTLGIKDVLKELESRPLNNEEMIACMKWWIKLQENRQAGWDAETRMLLNSPQTRGEFLTKALLQHSDDKLIQLASIKHYVNQKFIPIDMPLPESVLPFEISCKFQQVALTSHFGWTQLQLLEWVQYVATKPDLETSPVFAQKVLSVISRNLNVPQMVSTQQPSEIACLLKEKRCIPTKQGMRFPHEAYFPTVKLFDDLPVVLLDNPRAVSEPTLLLLGVRKHVDLQMIFDRLVSQGSWSHFELVKYLASVEDTISSKEIARVKETAIFPKASPSNSVEIEKEGSKVTPKRYKAYELYAPLEELEPLKLPTIQWEGKWRASSPQAQFLEKLGLRCYPSLTDILQLASDQKISQEQRNQSLKFLVDHFDKYYEKDYHVDRVLQPIVPCQGGEYANPRDCYVNPECAILGFKVIVDDMKMFRDKLGIAEDPNAPQLLTAFKKHITKNQALARRIFEYMASRISLGQSVWNQLQTLEFIPVRDSRAMSKEAKDTTMMRPTECYFVSKDKEQDFHQELFVFIDFGDVANTFLRCCGVKNEPTIVELSQMMVRDPQLYWKLSGGGENYLNVLRRIANQFYQIKSNVSLISQMKRAKILVGYRQKDAEDDKVGENITSVVACRVSAQEVYINDDATGFHMFSPICAPTEPVLEELYRELGCIKLSSQIKEHTSCSGKPVISEKALSIQSRILERIPIILYQVFVDAPQRKSELRLSQEKALRKLMVVEVSEIMVTRVFVPTGQQDVQKTTACADIRNVTMNISNAKEVDYYDVASSLCHLLFKRIGFNDAIIFERYLVATLSNLRSRGVPVDRVLHNLKVSQQPEAASQDTEQQTIKSAEVASDANGMVAQVQAVFPDCDPKYIHSELQKEKENHVENVVNRLLTTPYPKKHNRRRSSSIGIKGSNNDNDGHVEKIPEQKPQSDKSRGDKNVFTHLFNKYTQQSHQLLDNIKSPNTPKAVKPSRQTPVINDVQSRQENIKRDLLQAVRQCQPNSAKNVFSPPTAQTVAEYCDATPSQNLKFIEKANGYEFYVHNDVDGSFVLKQFGEQLKHFSEIIRTLSGVFGVNEVAIHMFYDPNGNAIAFYRNGSLFFNLRFYLSLHDHTSGRLTDREKQTKIRDAMKFWYLTMCHELAHYFQDTHNAQHEVGGVRDRIFKMM</sequence>
<proteinExistence type="predicted"/>
<accession>A0A8H7UKB5</accession>
<reference evidence="3" key="1">
    <citation type="submission" date="2020-12" db="EMBL/GenBank/DDBJ databases">
        <title>Metabolic potential, ecology and presence of endohyphal bacteria is reflected in genomic diversity of Mucoromycotina.</title>
        <authorList>
            <person name="Muszewska A."/>
            <person name="Okrasinska A."/>
            <person name="Steczkiewicz K."/>
            <person name="Drgas O."/>
            <person name="Orlowska M."/>
            <person name="Perlinska-Lenart U."/>
            <person name="Aleksandrzak-Piekarczyk T."/>
            <person name="Szatraj K."/>
            <person name="Zielenkiewicz U."/>
            <person name="Pilsyk S."/>
            <person name="Malc E."/>
            <person name="Mieczkowski P."/>
            <person name="Kruszewska J.S."/>
            <person name="Biernat P."/>
            <person name="Pawlowska J."/>
        </authorList>
    </citation>
    <scope>NUCLEOTIDE SEQUENCE</scope>
    <source>
        <strain evidence="3">WA0000067209</strain>
    </source>
</reference>
<keyword evidence="4" id="KW-1185">Reference proteome</keyword>
<evidence type="ECO:0000256" key="1">
    <source>
        <dbReference type="SAM" id="MobiDB-lite"/>
    </source>
</evidence>
<dbReference type="SUPFAM" id="SSF55874">
    <property type="entry name" value="ATPase domain of HSP90 chaperone/DNA topoisomerase II/histidine kinase"/>
    <property type="match status" value="1"/>
</dbReference>
<dbReference type="InterPro" id="IPR036890">
    <property type="entry name" value="HATPase_C_sf"/>
</dbReference>
<dbReference type="EMBL" id="JAEPQZ010000004">
    <property type="protein sequence ID" value="KAG2182049.1"/>
    <property type="molecule type" value="Genomic_DNA"/>
</dbReference>